<feature type="region of interest" description="Disordered" evidence="1">
    <location>
        <begin position="105"/>
        <end position="137"/>
    </location>
</feature>
<feature type="compositionally biased region" description="Basic and acidic residues" evidence="1">
    <location>
        <begin position="108"/>
        <end position="119"/>
    </location>
</feature>
<dbReference type="Proteomes" id="UP000626109">
    <property type="component" value="Unassembled WGS sequence"/>
</dbReference>
<evidence type="ECO:0000313" key="5">
    <source>
        <dbReference type="EMBL" id="CAE8722259.1"/>
    </source>
</evidence>
<evidence type="ECO:0000259" key="3">
    <source>
        <dbReference type="PROSITE" id="PS51857"/>
    </source>
</evidence>
<dbReference type="PANTHER" id="PTHR13832">
    <property type="entry name" value="PROTEIN PHOSPHATASE 2C"/>
    <property type="match status" value="1"/>
</dbReference>
<name>A0A813KGC5_POLGL</name>
<reference evidence="4" key="1">
    <citation type="submission" date="2021-02" db="EMBL/GenBank/DDBJ databases">
        <authorList>
            <person name="Dougan E. K."/>
            <person name="Rhodes N."/>
            <person name="Thang M."/>
            <person name="Chan C."/>
        </authorList>
    </citation>
    <scope>NUCLEOTIDE SEQUENCE</scope>
</reference>
<dbReference type="Pfam" id="PF00481">
    <property type="entry name" value="PP2C"/>
    <property type="match status" value="1"/>
</dbReference>
<organism evidence="4 6">
    <name type="scientific">Polarella glacialis</name>
    <name type="common">Dinoflagellate</name>
    <dbReference type="NCBI Taxonomy" id="89957"/>
    <lineage>
        <taxon>Eukaryota</taxon>
        <taxon>Sar</taxon>
        <taxon>Alveolata</taxon>
        <taxon>Dinophyceae</taxon>
        <taxon>Suessiales</taxon>
        <taxon>Suessiaceae</taxon>
        <taxon>Polarella</taxon>
    </lineage>
</organism>
<gene>
    <name evidence="4" type="ORF">PGLA2088_LOCUS30680</name>
    <name evidence="5" type="ORF">PGLA2088_LOCUS42412</name>
</gene>
<feature type="domain" description="PPM-type phosphatase" evidence="2">
    <location>
        <begin position="243"/>
        <end position="540"/>
    </location>
</feature>
<dbReference type="InterPro" id="IPR036457">
    <property type="entry name" value="PPM-type-like_dom_sf"/>
</dbReference>
<dbReference type="Pfam" id="PF00313">
    <property type="entry name" value="CSD"/>
    <property type="match status" value="1"/>
</dbReference>
<dbReference type="CDD" id="cd04458">
    <property type="entry name" value="CSP_CDS"/>
    <property type="match status" value="1"/>
</dbReference>
<dbReference type="PROSITE" id="PS51857">
    <property type="entry name" value="CSD_2"/>
    <property type="match status" value="1"/>
</dbReference>
<dbReference type="PANTHER" id="PTHR13832:SF668">
    <property type="entry name" value="PROTEIN PHOSPHATASE 2C 39-RELATED"/>
    <property type="match status" value="1"/>
</dbReference>
<protein>
    <recommendedName>
        <fullName evidence="7">PPM-type phosphatase domain-containing protein</fullName>
    </recommendedName>
</protein>
<dbReference type="CDD" id="cd00143">
    <property type="entry name" value="PP2Cc"/>
    <property type="match status" value="1"/>
</dbReference>
<evidence type="ECO:0000313" key="6">
    <source>
        <dbReference type="Proteomes" id="UP000626109"/>
    </source>
</evidence>
<evidence type="ECO:0000313" key="4">
    <source>
        <dbReference type="EMBL" id="CAE8698328.1"/>
    </source>
</evidence>
<accession>A0A813KGC5</accession>
<dbReference type="InterPro" id="IPR012340">
    <property type="entry name" value="NA-bd_OB-fold"/>
</dbReference>
<evidence type="ECO:0000256" key="1">
    <source>
        <dbReference type="SAM" id="MobiDB-lite"/>
    </source>
</evidence>
<dbReference type="SUPFAM" id="SSF81606">
    <property type="entry name" value="PP2C-like"/>
    <property type="match status" value="1"/>
</dbReference>
<dbReference type="GO" id="GO:0004722">
    <property type="term" value="F:protein serine/threonine phosphatase activity"/>
    <property type="evidence" value="ECO:0007669"/>
    <property type="project" value="InterPro"/>
</dbReference>
<comment type="caution">
    <text evidence="4">The sequence shown here is derived from an EMBL/GenBank/DDBJ whole genome shotgun (WGS) entry which is preliminary data.</text>
</comment>
<evidence type="ECO:0008006" key="7">
    <source>
        <dbReference type="Google" id="ProtNLM"/>
    </source>
</evidence>
<dbReference type="Gene3D" id="2.40.50.140">
    <property type="entry name" value="Nucleic acid-binding proteins"/>
    <property type="match status" value="1"/>
</dbReference>
<dbReference type="SUPFAM" id="SSF50249">
    <property type="entry name" value="Nucleic acid-binding proteins"/>
    <property type="match status" value="1"/>
</dbReference>
<dbReference type="InterPro" id="IPR001932">
    <property type="entry name" value="PPM-type_phosphatase-like_dom"/>
</dbReference>
<dbReference type="InterPro" id="IPR002059">
    <property type="entry name" value="CSP_DNA-bd"/>
</dbReference>
<evidence type="ECO:0000259" key="2">
    <source>
        <dbReference type="PROSITE" id="PS51746"/>
    </source>
</evidence>
<dbReference type="GO" id="GO:0003676">
    <property type="term" value="F:nucleic acid binding"/>
    <property type="evidence" value="ECO:0007669"/>
    <property type="project" value="InterPro"/>
</dbReference>
<dbReference type="SMART" id="SM00332">
    <property type="entry name" value="PP2Cc"/>
    <property type="match status" value="1"/>
</dbReference>
<sequence>MAAVAPPEVLGGSRPAVHMAAVAPPQGLDGLQLPSQVLDENEPPLQRGELVLFGDGRRGQVTRSYLLEDKYAIKAEGALREVKGPNNNFFYFRRRDLHRAVPLNQHSSEGEPAAKHARLDPANGGDASPPAREPAGPPRFKGYVKWFVKEKGFGKIVPMSVGQPAEEIFLHKKAMDGGADGPHTQAVGEGSQVTYELMASPVDGKPCACKVQVMGVKSSLPPDNESRAQKEVLIRKLLENGMQVGIHQDKGVGKASMEDRMICRPGITVDALGATCKKVVCSLFGVFDGHSGASCSEFVSNHLDRYLFDSFRHQKRDGVAGDMAMRSALQAAFRTTEHNFFQYANKLDAGPAMAWSTAGSTACTCTLFGPDEEGRLRLATANAGDSRAVLGRKDGRAIRLSEDHTPEVPTERKRIEQAGSSIVNCSGIWRIVLPSRKGTGVAGLSVSRGFGDLEYKQGAAVVSAVPDVFLRTIDLRVDTFVIIASDGVWGPISDTEAVRIVSVALREGGEDPAKAAAQSLLEKAHLLDGHDDKTVIVIWFGDVPDEPPKVTVAPGPVTYMRPVSVKPVANDMFEEKRPKPDLGQQMSELDNLFASYARDIG</sequence>
<dbReference type="InterPro" id="IPR015655">
    <property type="entry name" value="PP2C"/>
</dbReference>
<feature type="domain" description="CSD" evidence="3">
    <location>
        <begin position="139"/>
        <end position="213"/>
    </location>
</feature>
<proteinExistence type="predicted"/>
<dbReference type="EMBL" id="CAJNNW010034305">
    <property type="protein sequence ID" value="CAE8722259.1"/>
    <property type="molecule type" value="Genomic_DNA"/>
</dbReference>
<dbReference type="EMBL" id="CAJNNW010028931">
    <property type="protein sequence ID" value="CAE8698328.1"/>
    <property type="molecule type" value="Genomic_DNA"/>
</dbReference>
<dbReference type="PROSITE" id="PS51746">
    <property type="entry name" value="PPM_2"/>
    <property type="match status" value="1"/>
</dbReference>
<dbReference type="Gene3D" id="3.60.40.10">
    <property type="entry name" value="PPM-type phosphatase domain"/>
    <property type="match status" value="1"/>
</dbReference>
<dbReference type="AlphaFoldDB" id="A0A813KGC5"/>